<name>A7NHE8_ROSCS</name>
<dbReference type="GO" id="GO:0000271">
    <property type="term" value="P:polysaccharide biosynthetic process"/>
    <property type="evidence" value="ECO:0007669"/>
    <property type="project" value="TreeGrafter"/>
</dbReference>
<evidence type="ECO:0000313" key="4">
    <source>
        <dbReference type="EMBL" id="ABU56895.1"/>
    </source>
</evidence>
<dbReference type="KEGG" id="rca:Rcas_0777"/>
<dbReference type="InterPro" id="IPR020026">
    <property type="entry name" value="PseC"/>
</dbReference>
<gene>
    <name evidence="4" type="ordered locus">Rcas_0777</name>
</gene>
<dbReference type="PIRSF" id="PIRSF000390">
    <property type="entry name" value="PLP_StrS"/>
    <property type="match status" value="1"/>
</dbReference>
<dbReference type="STRING" id="383372.Rcas_0777"/>
<dbReference type="NCBIfam" id="TIGR03588">
    <property type="entry name" value="PseC"/>
    <property type="match status" value="1"/>
</dbReference>
<dbReference type="InterPro" id="IPR015422">
    <property type="entry name" value="PyrdxlP-dep_Trfase_small"/>
</dbReference>
<dbReference type="PANTHER" id="PTHR30244">
    <property type="entry name" value="TRANSAMINASE"/>
    <property type="match status" value="1"/>
</dbReference>
<keyword evidence="4" id="KW-0032">Aminotransferase</keyword>
<dbReference type="PANTHER" id="PTHR30244:SF34">
    <property type="entry name" value="DTDP-4-AMINO-4,6-DIDEOXYGALACTOSE TRANSAMINASE"/>
    <property type="match status" value="1"/>
</dbReference>
<dbReference type="eggNOG" id="COG0399">
    <property type="taxonomic scope" value="Bacteria"/>
</dbReference>
<dbReference type="GO" id="GO:0030170">
    <property type="term" value="F:pyridoxal phosphate binding"/>
    <property type="evidence" value="ECO:0007669"/>
    <property type="project" value="TreeGrafter"/>
</dbReference>
<dbReference type="SUPFAM" id="SSF53383">
    <property type="entry name" value="PLP-dependent transferases"/>
    <property type="match status" value="1"/>
</dbReference>
<dbReference type="RefSeq" id="WP_012119325.1">
    <property type="nucleotide sequence ID" value="NC_009767.1"/>
</dbReference>
<keyword evidence="2 3" id="KW-0663">Pyridoxal phosphate</keyword>
<dbReference type="GO" id="GO:0008483">
    <property type="term" value="F:transaminase activity"/>
    <property type="evidence" value="ECO:0007669"/>
    <property type="project" value="UniProtKB-KW"/>
</dbReference>
<organism evidence="4 5">
    <name type="scientific">Roseiflexus castenholzii (strain DSM 13941 / HLO8)</name>
    <dbReference type="NCBI Taxonomy" id="383372"/>
    <lineage>
        <taxon>Bacteria</taxon>
        <taxon>Bacillati</taxon>
        <taxon>Chloroflexota</taxon>
        <taxon>Chloroflexia</taxon>
        <taxon>Chloroflexales</taxon>
        <taxon>Roseiflexineae</taxon>
        <taxon>Roseiflexaceae</taxon>
        <taxon>Roseiflexus</taxon>
    </lineage>
</organism>
<accession>A7NHE8</accession>
<dbReference type="Gene3D" id="3.90.1150.10">
    <property type="entry name" value="Aspartate Aminotransferase, domain 1"/>
    <property type="match status" value="1"/>
</dbReference>
<feature type="active site" description="Proton acceptor" evidence="1">
    <location>
        <position position="199"/>
    </location>
</feature>
<protein>
    <submittedName>
        <fullName evidence="4">DegT/DnrJ/EryC1/StrS aminotransferase</fullName>
    </submittedName>
</protein>
<dbReference type="CDD" id="cd00616">
    <property type="entry name" value="AHBA_syn"/>
    <property type="match status" value="1"/>
</dbReference>
<dbReference type="InterPro" id="IPR000653">
    <property type="entry name" value="DegT/StrS_aminotransferase"/>
</dbReference>
<keyword evidence="5" id="KW-1185">Reference proteome</keyword>
<evidence type="ECO:0000313" key="5">
    <source>
        <dbReference type="Proteomes" id="UP000000263"/>
    </source>
</evidence>
<sequence length="400" mass="44700">MIAASEKLAIDGGVPVRQNPLPYGKQWLEDDDITAVIEVLRSDWLTTGPKVSEFEQEFAGFVDSKEAVAVSSGTAALHAAMHAIGIGPGDEVIVPAMTFAATANCVVFQGGTPVFVDVDPATLLIDPVQVETKITPRTRAVIAVDYAGQPCDYDALRDIADRYKLILVADACHALGGQYKGRPVGSLADISTFSFHPVKHITAGEGGMITTNNPELARRMRTFRNHGIPIDHRQREQQGSWFYEMVELGYNYRLSDIQCALGLSQLRKLPRWLNRRQEIARHYDAAFYGVPVVRPLHVRADVSHAYHLYVIRLDCQQLRTTRTEVFKALRAEGIMVNVHYIPVHLHPYYRQRLGCREGEYPVAESIYNQLISLPIFPAMTDEDVKDVIKAMDKVIAAYRK</sequence>
<proteinExistence type="inferred from homology"/>
<dbReference type="Gene3D" id="3.40.640.10">
    <property type="entry name" value="Type I PLP-dependent aspartate aminotransferase-like (Major domain)"/>
    <property type="match status" value="1"/>
</dbReference>
<reference evidence="4 5" key="1">
    <citation type="submission" date="2007-08" db="EMBL/GenBank/DDBJ databases">
        <title>Complete sequence of Roseiflexus castenholzii DSM 13941.</title>
        <authorList>
            <consortium name="US DOE Joint Genome Institute"/>
            <person name="Copeland A."/>
            <person name="Lucas S."/>
            <person name="Lapidus A."/>
            <person name="Barry K."/>
            <person name="Glavina del Rio T."/>
            <person name="Dalin E."/>
            <person name="Tice H."/>
            <person name="Pitluck S."/>
            <person name="Thompson L.S."/>
            <person name="Brettin T."/>
            <person name="Bruce D."/>
            <person name="Detter J.C."/>
            <person name="Han C."/>
            <person name="Tapia R."/>
            <person name="Schmutz J."/>
            <person name="Larimer F."/>
            <person name="Land M."/>
            <person name="Hauser L."/>
            <person name="Kyrpides N."/>
            <person name="Mikhailova N."/>
            <person name="Bryant D.A."/>
            <person name="Hanada S."/>
            <person name="Tsukatani Y."/>
            <person name="Richardson P."/>
        </authorList>
    </citation>
    <scope>NUCLEOTIDE SEQUENCE [LARGE SCALE GENOMIC DNA]</scope>
    <source>
        <strain evidence="5">DSM 13941 / HLO8</strain>
    </source>
</reference>
<dbReference type="AlphaFoldDB" id="A7NHE8"/>
<dbReference type="InterPro" id="IPR015421">
    <property type="entry name" value="PyrdxlP-dep_Trfase_major"/>
</dbReference>
<dbReference type="InterPro" id="IPR015424">
    <property type="entry name" value="PyrdxlP-dep_Trfase"/>
</dbReference>
<evidence type="ECO:0000256" key="1">
    <source>
        <dbReference type="PIRSR" id="PIRSR000390-1"/>
    </source>
</evidence>
<dbReference type="HOGENOM" id="CLU_033332_7_2_0"/>
<evidence type="ECO:0000256" key="2">
    <source>
        <dbReference type="PIRSR" id="PIRSR000390-2"/>
    </source>
</evidence>
<dbReference type="OrthoDB" id="9810913at2"/>
<comment type="similarity">
    <text evidence="3">Belongs to the DegT/DnrJ/EryC1 family.</text>
</comment>
<feature type="modified residue" description="N6-(pyridoxal phosphate)lysine" evidence="2">
    <location>
        <position position="199"/>
    </location>
</feature>
<dbReference type="Pfam" id="PF01041">
    <property type="entry name" value="DegT_DnrJ_EryC1"/>
    <property type="match status" value="1"/>
</dbReference>
<evidence type="ECO:0000256" key="3">
    <source>
        <dbReference type="RuleBase" id="RU004508"/>
    </source>
</evidence>
<dbReference type="EMBL" id="CP000804">
    <property type="protein sequence ID" value="ABU56895.1"/>
    <property type="molecule type" value="Genomic_DNA"/>
</dbReference>
<keyword evidence="4" id="KW-0808">Transferase</keyword>
<dbReference type="Proteomes" id="UP000000263">
    <property type="component" value="Chromosome"/>
</dbReference>